<accession>A0A8S5TVL3</accession>
<sequence>MKKLFISCPMRGRSNESILASIEQMHKIAEAIFGEELEVVQTHVIMNEPPRNADERLWHLGNSIQKMATADYFIGVYDADKENDGCIIENHVAKLYGVPRYLVDIKYIAPDVMEERDSLWK</sequence>
<proteinExistence type="predicted"/>
<organism evidence="1">
    <name type="scientific">Siphoviridae sp. ctx254</name>
    <dbReference type="NCBI Taxonomy" id="2825737"/>
    <lineage>
        <taxon>Viruses</taxon>
        <taxon>Duplodnaviria</taxon>
        <taxon>Heunggongvirae</taxon>
        <taxon>Uroviricota</taxon>
        <taxon>Caudoviricetes</taxon>
    </lineage>
</organism>
<dbReference type="EMBL" id="BK015941">
    <property type="protein sequence ID" value="DAF86238.1"/>
    <property type="molecule type" value="Genomic_DNA"/>
</dbReference>
<name>A0A8S5TVL3_9CAUD</name>
<protein>
    <submittedName>
        <fullName evidence="1">Nucleoside 2-deoxyribosyltransferase like protein</fullName>
    </submittedName>
</protein>
<reference evidence="1" key="1">
    <citation type="journal article" date="2021" name="Proc. Natl. Acad. Sci. U.S.A.">
        <title>A Catalog of Tens of Thousands of Viruses from Human Metagenomes Reveals Hidden Associations with Chronic Diseases.</title>
        <authorList>
            <person name="Tisza M.J."/>
            <person name="Buck C.B."/>
        </authorList>
    </citation>
    <scope>NUCLEOTIDE SEQUENCE</scope>
    <source>
        <strain evidence="1">Ctx254</strain>
    </source>
</reference>
<evidence type="ECO:0000313" key="1">
    <source>
        <dbReference type="EMBL" id="DAF86238.1"/>
    </source>
</evidence>